<protein>
    <submittedName>
        <fullName evidence="1">Uncharacterized protein</fullName>
    </submittedName>
</protein>
<reference evidence="1" key="1">
    <citation type="submission" date="2021-01" db="EMBL/GenBank/DDBJ databases">
        <title>Metabolic potential, ecology and presence of endohyphal bacteria is reflected in genomic diversity of Mucoromycotina.</title>
        <authorList>
            <person name="Muszewska A."/>
            <person name="Okrasinska A."/>
            <person name="Steczkiewicz K."/>
            <person name="Drgas O."/>
            <person name="Orlowska M."/>
            <person name="Perlinska-Lenart U."/>
            <person name="Aleksandrzak-Piekarczyk T."/>
            <person name="Szatraj K."/>
            <person name="Zielenkiewicz U."/>
            <person name="Pilsyk S."/>
            <person name="Malc E."/>
            <person name="Mieczkowski P."/>
            <person name="Kruszewska J.S."/>
            <person name="Biernat P."/>
            <person name="Pawlowska J."/>
        </authorList>
    </citation>
    <scope>NUCLEOTIDE SEQUENCE</scope>
    <source>
        <strain evidence="1">WA0000018081</strain>
    </source>
</reference>
<dbReference type="EMBL" id="JAEPRE010000004">
    <property type="protein sequence ID" value="KAG2237579.1"/>
    <property type="molecule type" value="Genomic_DNA"/>
</dbReference>
<dbReference type="Proteomes" id="UP000613177">
    <property type="component" value="Unassembled WGS sequence"/>
</dbReference>
<dbReference type="AlphaFoldDB" id="A0A8H7W3V0"/>
<keyword evidence="2" id="KW-1185">Reference proteome</keyword>
<proteinExistence type="predicted"/>
<evidence type="ECO:0000313" key="1">
    <source>
        <dbReference type="EMBL" id="KAG2237579.1"/>
    </source>
</evidence>
<evidence type="ECO:0000313" key="2">
    <source>
        <dbReference type="Proteomes" id="UP000613177"/>
    </source>
</evidence>
<gene>
    <name evidence="1" type="ORF">INT48_004481</name>
</gene>
<comment type="caution">
    <text evidence="1">The sequence shown here is derived from an EMBL/GenBank/DDBJ whole genome shotgun (WGS) entry which is preliminary data.</text>
</comment>
<sequence length="255" mass="28603">MIAAKEKVHDRLTITGLNTLANMSQSVERSQADYIKSLEKQSNTQKTDNDTQEVADTTTQELDDELNNSITQEVGDESITEKLELCGEDISEAIKVSIDMNRSLFGLREQSSSYGRRIDLILRKKRVKVSSNEWKRNVTSQEVVQKQQCKSPKTNACIIQQIMTRYKINTSAMAMNFVGNCSCLYTLTIPYHVDHLSALKPALNAVFHMKSFLIDQTRNINEAMFELDVGNTLPFLNLPSPSTASASTIPASYIL</sequence>
<accession>A0A8H7W3V0</accession>
<name>A0A8H7W3V0_9FUNG</name>
<organism evidence="1 2">
    <name type="scientific">Thamnidium elegans</name>
    <dbReference type="NCBI Taxonomy" id="101142"/>
    <lineage>
        <taxon>Eukaryota</taxon>
        <taxon>Fungi</taxon>
        <taxon>Fungi incertae sedis</taxon>
        <taxon>Mucoromycota</taxon>
        <taxon>Mucoromycotina</taxon>
        <taxon>Mucoromycetes</taxon>
        <taxon>Mucorales</taxon>
        <taxon>Mucorineae</taxon>
        <taxon>Mucoraceae</taxon>
        <taxon>Thamnidium</taxon>
    </lineage>
</organism>